<keyword evidence="4 6" id="KW-0472">Membrane</keyword>
<feature type="region of interest" description="Disordered" evidence="5">
    <location>
        <begin position="1"/>
        <end position="35"/>
    </location>
</feature>
<dbReference type="InterPro" id="IPR003807">
    <property type="entry name" value="DUF202"/>
</dbReference>
<protein>
    <submittedName>
        <fullName evidence="8">DUF202 domain-containing protein</fullName>
    </submittedName>
</protein>
<feature type="transmembrane region" description="Helical" evidence="6">
    <location>
        <begin position="185"/>
        <end position="210"/>
    </location>
</feature>
<dbReference type="EMBL" id="JABBFX010000001">
    <property type="protein sequence ID" value="NML44287.1"/>
    <property type="molecule type" value="Genomic_DNA"/>
</dbReference>
<keyword evidence="3 6" id="KW-1133">Transmembrane helix</keyword>
<comment type="subcellular location">
    <subcellularLocation>
        <location evidence="1">Endomembrane system</location>
        <topology evidence="1">Multi-pass membrane protein</topology>
    </subcellularLocation>
</comment>
<organism evidence="8 9">
    <name type="scientific">Ramlibacter agri</name>
    <dbReference type="NCBI Taxonomy" id="2728837"/>
    <lineage>
        <taxon>Bacteria</taxon>
        <taxon>Pseudomonadati</taxon>
        <taxon>Pseudomonadota</taxon>
        <taxon>Betaproteobacteria</taxon>
        <taxon>Burkholderiales</taxon>
        <taxon>Comamonadaceae</taxon>
        <taxon>Ramlibacter</taxon>
    </lineage>
</organism>
<comment type="caution">
    <text evidence="8">The sequence shown here is derived from an EMBL/GenBank/DDBJ whole genome shotgun (WGS) entry which is preliminary data.</text>
</comment>
<evidence type="ECO:0000256" key="2">
    <source>
        <dbReference type="ARBA" id="ARBA00022692"/>
    </source>
</evidence>
<accession>A0A848H1D7</accession>
<dbReference type="AlphaFoldDB" id="A0A848H1D7"/>
<evidence type="ECO:0000256" key="5">
    <source>
        <dbReference type="SAM" id="MobiDB-lite"/>
    </source>
</evidence>
<name>A0A848H1D7_9BURK</name>
<keyword evidence="9" id="KW-1185">Reference proteome</keyword>
<evidence type="ECO:0000256" key="6">
    <source>
        <dbReference type="SAM" id="Phobius"/>
    </source>
</evidence>
<dbReference type="RefSeq" id="WP_169418429.1">
    <property type="nucleotide sequence ID" value="NZ_JABBFX010000001.1"/>
</dbReference>
<evidence type="ECO:0000313" key="8">
    <source>
        <dbReference type="EMBL" id="NML44287.1"/>
    </source>
</evidence>
<evidence type="ECO:0000256" key="3">
    <source>
        <dbReference type="ARBA" id="ARBA00022989"/>
    </source>
</evidence>
<dbReference type="Proteomes" id="UP000541185">
    <property type="component" value="Unassembled WGS sequence"/>
</dbReference>
<feature type="domain" description="DUF202" evidence="7">
    <location>
        <begin position="90"/>
        <end position="158"/>
    </location>
</feature>
<evidence type="ECO:0000259" key="7">
    <source>
        <dbReference type="Pfam" id="PF02656"/>
    </source>
</evidence>
<feature type="transmembrane region" description="Helical" evidence="6">
    <location>
        <begin position="99"/>
        <end position="120"/>
    </location>
</feature>
<proteinExistence type="predicted"/>
<keyword evidence="2 6" id="KW-0812">Transmembrane</keyword>
<reference evidence="8 9" key="1">
    <citation type="submission" date="2020-04" db="EMBL/GenBank/DDBJ databases">
        <title>Ramlibacter sp. G-1-2-2 isolated from soil.</title>
        <authorList>
            <person name="Dahal R.H."/>
        </authorList>
    </citation>
    <scope>NUCLEOTIDE SEQUENCE [LARGE SCALE GENOMIC DNA]</scope>
    <source>
        <strain evidence="8 9">G-1-2-2</strain>
    </source>
</reference>
<feature type="transmembrane region" description="Helical" evidence="6">
    <location>
        <begin position="140"/>
        <end position="164"/>
    </location>
</feature>
<evidence type="ECO:0000313" key="9">
    <source>
        <dbReference type="Proteomes" id="UP000541185"/>
    </source>
</evidence>
<feature type="compositionally biased region" description="Pro residues" evidence="5">
    <location>
        <begin position="18"/>
        <end position="32"/>
    </location>
</feature>
<gene>
    <name evidence="8" type="ORF">HHL11_11035</name>
</gene>
<evidence type="ECO:0000256" key="1">
    <source>
        <dbReference type="ARBA" id="ARBA00004127"/>
    </source>
</evidence>
<evidence type="ECO:0000256" key="4">
    <source>
        <dbReference type="ARBA" id="ARBA00023136"/>
    </source>
</evidence>
<sequence>MGDASDDDLERPERVPETAPPPVPDIEPPPTEPSTVLSLHRTRLSTHRTSLSEHRTALSEHRTDLSTFRTTLSRRRTEMSMRRTGMSFQRTRLSADRTLMSVIRTSLSLISFGFTIYQIFEKLSANEVIKGVHASRNFGLALVSLGIVMLAIGIIYHVHFMVGLRDIRKEMREQGLIHGDSGFPASFTLVTALILLAIGAFAIVSMVFHIGPFG</sequence>
<dbReference type="GO" id="GO:0012505">
    <property type="term" value="C:endomembrane system"/>
    <property type="evidence" value="ECO:0007669"/>
    <property type="project" value="UniProtKB-SubCell"/>
</dbReference>
<dbReference type="Pfam" id="PF02656">
    <property type="entry name" value="DUF202"/>
    <property type="match status" value="1"/>
</dbReference>
<feature type="compositionally biased region" description="Acidic residues" evidence="5">
    <location>
        <begin position="1"/>
        <end position="10"/>
    </location>
</feature>